<evidence type="ECO:0000313" key="2">
    <source>
        <dbReference type="Proteomes" id="UP000004994"/>
    </source>
</evidence>
<accession>A0A3Q7JVH0</accession>
<dbReference type="PANTHER" id="PTHR33233:SF17">
    <property type="entry name" value="DUF4283 DOMAIN-CONTAINING PROTEIN"/>
    <property type="match status" value="1"/>
</dbReference>
<dbReference type="Proteomes" id="UP000004994">
    <property type="component" value="Chromosome 12"/>
</dbReference>
<dbReference type="PaxDb" id="4081-Solyc12g038940.1.1"/>
<dbReference type="AlphaFoldDB" id="A0A3Q7JVH0"/>
<protein>
    <submittedName>
        <fullName evidence="1">Uncharacterized protein</fullName>
    </submittedName>
</protein>
<dbReference type="PANTHER" id="PTHR33233">
    <property type="entry name" value="ENDONUCLEASE/EXONUCLEASE/PHOSPHATASE"/>
    <property type="match status" value="1"/>
</dbReference>
<organism evidence="1">
    <name type="scientific">Solanum lycopersicum</name>
    <name type="common">Tomato</name>
    <name type="synonym">Lycopersicon esculentum</name>
    <dbReference type="NCBI Taxonomy" id="4081"/>
    <lineage>
        <taxon>Eukaryota</taxon>
        <taxon>Viridiplantae</taxon>
        <taxon>Streptophyta</taxon>
        <taxon>Embryophyta</taxon>
        <taxon>Tracheophyta</taxon>
        <taxon>Spermatophyta</taxon>
        <taxon>Magnoliopsida</taxon>
        <taxon>eudicotyledons</taxon>
        <taxon>Gunneridae</taxon>
        <taxon>Pentapetalae</taxon>
        <taxon>asterids</taxon>
        <taxon>lamiids</taxon>
        <taxon>Solanales</taxon>
        <taxon>Solanaceae</taxon>
        <taxon>Solanoideae</taxon>
        <taxon>Solaneae</taxon>
        <taxon>Solanum</taxon>
        <taxon>Solanum subgen. Lycopersicon</taxon>
    </lineage>
</organism>
<reference evidence="1" key="1">
    <citation type="journal article" date="2012" name="Nature">
        <title>The tomato genome sequence provides insights into fleshy fruit evolution.</title>
        <authorList>
            <consortium name="Tomato Genome Consortium"/>
        </authorList>
    </citation>
    <scope>NUCLEOTIDE SEQUENCE [LARGE SCALE GENOMIC DNA]</scope>
    <source>
        <strain evidence="1">cv. Heinz 1706</strain>
    </source>
</reference>
<dbReference type="InParanoid" id="A0A3Q7JVH0"/>
<name>A0A3Q7JVH0_SOLLC</name>
<sequence length="105" mass="11557">MITPLSSVMQLKVQLGTSEGSNHMKEMDLSSPVGPSTDLVIGEQTHIQPHSMDLANEMETGEPRATWVSLFKDNPSAQNGMKLTYIHPQIVNGKIVVQLDKNEVE</sequence>
<dbReference type="Gramene" id="Solyc12g038940.1.1">
    <property type="protein sequence ID" value="Solyc12g038940.1.1.1"/>
    <property type="gene ID" value="Solyc12g038940.1"/>
</dbReference>
<reference evidence="1" key="2">
    <citation type="submission" date="2019-01" db="UniProtKB">
        <authorList>
            <consortium name="EnsemblPlants"/>
        </authorList>
    </citation>
    <scope>IDENTIFICATION</scope>
    <source>
        <strain evidence="1">cv. Heinz 1706</strain>
    </source>
</reference>
<proteinExistence type="predicted"/>
<dbReference type="EnsemblPlants" id="Solyc12g038940.1.1">
    <property type="protein sequence ID" value="Solyc12g038940.1.1.1"/>
    <property type="gene ID" value="Solyc12g038940.1"/>
</dbReference>
<keyword evidence="2" id="KW-1185">Reference proteome</keyword>
<evidence type="ECO:0000313" key="1">
    <source>
        <dbReference type="EnsemblPlants" id="Solyc12g038940.1.1.1"/>
    </source>
</evidence>